<dbReference type="InterPro" id="IPR016032">
    <property type="entry name" value="Sig_transdc_resp-reg_C-effctor"/>
</dbReference>
<accession>A0A6M1KYI9</accession>
<keyword evidence="1" id="KW-0805">Transcription regulation</keyword>
<dbReference type="GO" id="GO:0003677">
    <property type="term" value="F:DNA binding"/>
    <property type="evidence" value="ECO:0007669"/>
    <property type="project" value="UniProtKB-KW"/>
</dbReference>
<dbReference type="SMART" id="SM00421">
    <property type="entry name" value="HTH_LUXR"/>
    <property type="match status" value="1"/>
</dbReference>
<dbReference type="PANTHER" id="PTHR44688">
    <property type="entry name" value="DNA-BINDING TRANSCRIPTIONAL ACTIVATOR DEVR_DOSR"/>
    <property type="match status" value="1"/>
</dbReference>
<dbReference type="PROSITE" id="PS50043">
    <property type="entry name" value="HTH_LUXR_2"/>
    <property type="match status" value="1"/>
</dbReference>
<dbReference type="InterPro" id="IPR000792">
    <property type="entry name" value="Tscrpt_reg_LuxR_C"/>
</dbReference>
<keyword evidence="3" id="KW-0804">Transcription</keyword>
<evidence type="ECO:0000256" key="3">
    <source>
        <dbReference type="ARBA" id="ARBA00023163"/>
    </source>
</evidence>
<comment type="caution">
    <text evidence="6">The sequence shown here is derived from an EMBL/GenBank/DDBJ whole genome shotgun (WGS) entry which is preliminary data.</text>
</comment>
<dbReference type="Gene3D" id="1.10.10.10">
    <property type="entry name" value="Winged helix-like DNA-binding domain superfamily/Winged helix DNA-binding domain"/>
    <property type="match status" value="1"/>
</dbReference>
<dbReference type="PANTHER" id="PTHR44688:SF16">
    <property type="entry name" value="DNA-BINDING TRANSCRIPTIONAL ACTIVATOR DEVR_DOSR"/>
    <property type="match status" value="1"/>
</dbReference>
<dbReference type="AlphaFoldDB" id="A0A6M1KYI9"/>
<evidence type="ECO:0000259" key="5">
    <source>
        <dbReference type="PROSITE" id="PS50043"/>
    </source>
</evidence>
<evidence type="ECO:0000256" key="4">
    <source>
        <dbReference type="SAM" id="MobiDB-lite"/>
    </source>
</evidence>
<dbReference type="PROSITE" id="PS00622">
    <property type="entry name" value="HTH_LUXR_1"/>
    <property type="match status" value="1"/>
</dbReference>
<dbReference type="GO" id="GO:0006355">
    <property type="term" value="P:regulation of DNA-templated transcription"/>
    <property type="evidence" value="ECO:0007669"/>
    <property type="project" value="InterPro"/>
</dbReference>
<name>A0A6M1KYI9_9ACTN</name>
<dbReference type="PRINTS" id="PR00038">
    <property type="entry name" value="HTHLUXR"/>
</dbReference>
<keyword evidence="7" id="KW-1185">Reference proteome</keyword>
<reference evidence="6 7" key="1">
    <citation type="submission" date="2020-02" db="EMBL/GenBank/DDBJ databases">
        <title>Draft Genome Sequence of Verrucosispora sp. Strain CWR15, Isolated from Gulf of Mexico Sponge.</title>
        <authorList>
            <person name="Kennedy S.J."/>
            <person name="Cella E."/>
            <person name="Azarian T."/>
            <person name="Baker B.J."/>
            <person name="Shaw L.N."/>
        </authorList>
    </citation>
    <scope>NUCLEOTIDE SEQUENCE [LARGE SCALE GENOMIC DNA]</scope>
    <source>
        <strain evidence="6 7">CWR15</strain>
    </source>
</reference>
<evidence type="ECO:0000256" key="1">
    <source>
        <dbReference type="ARBA" id="ARBA00023015"/>
    </source>
</evidence>
<dbReference type="RefSeq" id="WP_164447024.1">
    <property type="nucleotide sequence ID" value="NZ_SAIY01000003.1"/>
</dbReference>
<dbReference type="InterPro" id="IPR036388">
    <property type="entry name" value="WH-like_DNA-bd_sf"/>
</dbReference>
<dbReference type="Pfam" id="PF00196">
    <property type="entry name" value="GerE"/>
    <property type="match status" value="1"/>
</dbReference>
<feature type="region of interest" description="Disordered" evidence="4">
    <location>
        <begin position="1"/>
        <end position="39"/>
    </location>
</feature>
<keyword evidence="2" id="KW-0238">DNA-binding</keyword>
<dbReference type="EMBL" id="SAIY01000003">
    <property type="protein sequence ID" value="NGM13089.1"/>
    <property type="molecule type" value="Genomic_DNA"/>
</dbReference>
<feature type="domain" description="HTH luxR-type" evidence="5">
    <location>
        <begin position="31"/>
        <end position="96"/>
    </location>
</feature>
<proteinExistence type="predicted"/>
<protein>
    <submittedName>
        <fullName evidence="6">Helix-turn-helix transcriptional regulator</fullName>
    </submittedName>
</protein>
<sequence length="103" mass="10866">MRSGPQPCSPGTTPPAAAFRTPRRRCGGAGRPAGDGALTAREREIAGLATTGLTNKEIAARLHLSPRTIESHLNRVFAKLHVHSRTAMARRLTEAAAEHGPPA</sequence>
<evidence type="ECO:0000313" key="6">
    <source>
        <dbReference type="EMBL" id="NGM13089.1"/>
    </source>
</evidence>
<gene>
    <name evidence="6" type="ORF">ENC19_10660</name>
</gene>
<dbReference type="SUPFAM" id="SSF46894">
    <property type="entry name" value="C-terminal effector domain of the bipartite response regulators"/>
    <property type="match status" value="1"/>
</dbReference>
<dbReference type="CDD" id="cd06170">
    <property type="entry name" value="LuxR_C_like"/>
    <property type="match status" value="1"/>
</dbReference>
<organism evidence="6 7">
    <name type="scientific">Verrucosispora sioxanthis</name>
    <dbReference type="NCBI Taxonomy" id="2499994"/>
    <lineage>
        <taxon>Bacteria</taxon>
        <taxon>Bacillati</taxon>
        <taxon>Actinomycetota</taxon>
        <taxon>Actinomycetes</taxon>
        <taxon>Micromonosporales</taxon>
        <taxon>Micromonosporaceae</taxon>
        <taxon>Micromonospora</taxon>
    </lineage>
</organism>
<dbReference type="Proteomes" id="UP000478148">
    <property type="component" value="Unassembled WGS sequence"/>
</dbReference>
<evidence type="ECO:0000256" key="2">
    <source>
        <dbReference type="ARBA" id="ARBA00023125"/>
    </source>
</evidence>
<evidence type="ECO:0000313" key="7">
    <source>
        <dbReference type="Proteomes" id="UP000478148"/>
    </source>
</evidence>